<evidence type="ECO:0000256" key="12">
    <source>
        <dbReference type="SAM" id="Phobius"/>
    </source>
</evidence>
<evidence type="ECO:0000256" key="7">
    <source>
        <dbReference type="ARBA" id="ARBA00022989"/>
    </source>
</evidence>
<evidence type="ECO:0000256" key="1">
    <source>
        <dbReference type="ARBA" id="ARBA00004479"/>
    </source>
</evidence>
<comment type="subcellular location">
    <subcellularLocation>
        <location evidence="1">Membrane</location>
        <topology evidence="1">Single-pass type I membrane protein</topology>
    </subcellularLocation>
</comment>
<evidence type="ECO:0000259" key="14">
    <source>
        <dbReference type="PROSITE" id="PS50056"/>
    </source>
</evidence>
<accession>A0ABD0J7V6</accession>
<dbReference type="SUPFAM" id="SSF49265">
    <property type="entry name" value="Fibronectin type III"/>
    <property type="match status" value="3"/>
</dbReference>
<dbReference type="PROSITE" id="PS00383">
    <property type="entry name" value="TYR_PHOSPHATASE_1"/>
    <property type="match status" value="1"/>
</dbReference>
<evidence type="ECO:0000256" key="6">
    <source>
        <dbReference type="ARBA" id="ARBA00022912"/>
    </source>
</evidence>
<keyword evidence="6" id="KW-0904">Protein phosphatase</keyword>
<evidence type="ECO:0000256" key="9">
    <source>
        <dbReference type="ARBA" id="ARBA00023180"/>
    </source>
</evidence>
<evidence type="ECO:0000256" key="5">
    <source>
        <dbReference type="ARBA" id="ARBA00022801"/>
    </source>
</evidence>
<feature type="domain" description="Tyrosine specific protein phosphatases" evidence="14">
    <location>
        <begin position="982"/>
        <end position="1059"/>
    </location>
</feature>
<dbReference type="SMART" id="SM00194">
    <property type="entry name" value="PTPc"/>
    <property type="match status" value="1"/>
</dbReference>
<dbReference type="InterPro" id="IPR050713">
    <property type="entry name" value="RTP_Phos/Ushers"/>
</dbReference>
<dbReference type="PANTHER" id="PTHR46957:SF3">
    <property type="entry name" value="CYTOKINE RECEPTOR"/>
    <property type="match status" value="1"/>
</dbReference>
<name>A0ABD0J7V6_9CAEN</name>
<evidence type="ECO:0000256" key="10">
    <source>
        <dbReference type="ARBA" id="ARBA00051722"/>
    </source>
</evidence>
<dbReference type="PROSITE" id="PS50056">
    <property type="entry name" value="TYR_PHOSPHATASE_2"/>
    <property type="match status" value="1"/>
</dbReference>
<dbReference type="EMBL" id="JACVVK020000582">
    <property type="protein sequence ID" value="KAK7464623.1"/>
    <property type="molecule type" value="Genomic_DNA"/>
</dbReference>
<dbReference type="PROSITE" id="PS50055">
    <property type="entry name" value="TYR_PHOSPHATASE_PTP"/>
    <property type="match status" value="1"/>
</dbReference>
<dbReference type="InterPro" id="IPR000242">
    <property type="entry name" value="PTP_cat"/>
</dbReference>
<keyword evidence="3 12" id="KW-0812">Transmembrane</keyword>
<evidence type="ECO:0000256" key="11">
    <source>
        <dbReference type="SAM" id="MobiDB-lite"/>
    </source>
</evidence>
<dbReference type="Gene3D" id="2.60.40.10">
    <property type="entry name" value="Immunoglobulins"/>
    <property type="match status" value="3"/>
</dbReference>
<evidence type="ECO:0000313" key="16">
    <source>
        <dbReference type="EMBL" id="KAK7464623.1"/>
    </source>
</evidence>
<dbReference type="InterPro" id="IPR013783">
    <property type="entry name" value="Ig-like_fold"/>
</dbReference>
<gene>
    <name evidence="16" type="ORF">BaRGS_00037823</name>
</gene>
<evidence type="ECO:0000259" key="15">
    <source>
        <dbReference type="PROSITE" id="PS50853"/>
    </source>
</evidence>
<feature type="transmembrane region" description="Helical" evidence="12">
    <location>
        <begin position="735"/>
        <end position="759"/>
    </location>
</feature>
<dbReference type="Proteomes" id="UP001519460">
    <property type="component" value="Unassembled WGS sequence"/>
</dbReference>
<dbReference type="SMART" id="SM00404">
    <property type="entry name" value="PTPc_motif"/>
    <property type="match status" value="1"/>
</dbReference>
<feature type="domain" description="Tyrosine-protein phosphatase" evidence="13">
    <location>
        <begin position="807"/>
        <end position="1068"/>
    </location>
</feature>
<evidence type="ECO:0000256" key="3">
    <source>
        <dbReference type="ARBA" id="ARBA00022692"/>
    </source>
</evidence>
<dbReference type="InterPro" id="IPR029021">
    <property type="entry name" value="Prot-tyrosine_phosphatase-like"/>
</dbReference>
<keyword evidence="9" id="KW-0325">Glycoprotein</keyword>
<dbReference type="PRINTS" id="PR00700">
    <property type="entry name" value="PRTYPHPHTASE"/>
</dbReference>
<proteinExistence type="predicted"/>
<dbReference type="CDD" id="cd00063">
    <property type="entry name" value="FN3"/>
    <property type="match status" value="2"/>
</dbReference>
<dbReference type="InterPro" id="IPR016130">
    <property type="entry name" value="Tyr_Pase_AS"/>
</dbReference>
<dbReference type="Pfam" id="PF00041">
    <property type="entry name" value="fn3"/>
    <property type="match status" value="3"/>
</dbReference>
<dbReference type="SUPFAM" id="SSF52799">
    <property type="entry name" value="(Phosphotyrosine protein) phosphatases II"/>
    <property type="match status" value="1"/>
</dbReference>
<evidence type="ECO:0000259" key="13">
    <source>
        <dbReference type="PROSITE" id="PS50055"/>
    </source>
</evidence>
<dbReference type="GO" id="GO:0004725">
    <property type="term" value="F:protein tyrosine phosphatase activity"/>
    <property type="evidence" value="ECO:0007669"/>
    <property type="project" value="UniProtKB-EC"/>
</dbReference>
<comment type="caution">
    <text evidence="16">The sequence shown here is derived from an EMBL/GenBank/DDBJ whole genome shotgun (WGS) entry which is preliminary data.</text>
</comment>
<dbReference type="InterPro" id="IPR003595">
    <property type="entry name" value="Tyr_Pase_cat"/>
</dbReference>
<dbReference type="Pfam" id="PF00102">
    <property type="entry name" value="Y_phosphatase"/>
    <property type="match status" value="1"/>
</dbReference>
<dbReference type="PANTHER" id="PTHR46957">
    <property type="entry name" value="CYTOKINE RECEPTOR"/>
    <property type="match status" value="1"/>
</dbReference>
<evidence type="ECO:0000256" key="2">
    <source>
        <dbReference type="ARBA" id="ARBA00013064"/>
    </source>
</evidence>
<dbReference type="InterPro" id="IPR003961">
    <property type="entry name" value="FN3_dom"/>
</dbReference>
<dbReference type="InterPro" id="IPR000387">
    <property type="entry name" value="Tyr_Pase_dom"/>
</dbReference>
<dbReference type="EC" id="3.1.3.48" evidence="2"/>
<dbReference type="Gene3D" id="3.90.190.10">
    <property type="entry name" value="Protein tyrosine phosphatase superfamily"/>
    <property type="match status" value="1"/>
</dbReference>
<keyword evidence="5" id="KW-0378">Hydrolase</keyword>
<protein>
    <recommendedName>
        <fullName evidence="2">protein-tyrosine-phosphatase</fullName>
        <ecNumber evidence="2">3.1.3.48</ecNumber>
    </recommendedName>
</protein>
<keyword evidence="4" id="KW-0732">Signal</keyword>
<keyword evidence="7 12" id="KW-1133">Transmembrane helix</keyword>
<reference evidence="16 17" key="1">
    <citation type="journal article" date="2023" name="Sci. Data">
        <title>Genome assembly of the Korean intertidal mud-creeper Batillaria attramentaria.</title>
        <authorList>
            <person name="Patra A.K."/>
            <person name="Ho P.T."/>
            <person name="Jun S."/>
            <person name="Lee S.J."/>
            <person name="Kim Y."/>
            <person name="Won Y.J."/>
        </authorList>
    </citation>
    <scope>NUCLEOTIDE SEQUENCE [LARGE SCALE GENOMIC DNA]</scope>
    <source>
        <strain evidence="16">Wonlab-2016</strain>
    </source>
</reference>
<feature type="compositionally biased region" description="Basic and acidic residues" evidence="11">
    <location>
        <begin position="640"/>
        <end position="653"/>
    </location>
</feature>
<dbReference type="SMART" id="SM00060">
    <property type="entry name" value="FN3"/>
    <property type="match status" value="6"/>
</dbReference>
<dbReference type="FunFam" id="3.90.190.10:FF:000009">
    <property type="entry name" value="Receptor-type tyrosine-protein phosphatase beta"/>
    <property type="match status" value="1"/>
</dbReference>
<evidence type="ECO:0000256" key="8">
    <source>
        <dbReference type="ARBA" id="ARBA00023136"/>
    </source>
</evidence>
<feature type="region of interest" description="Disordered" evidence="11">
    <location>
        <begin position="631"/>
        <end position="657"/>
    </location>
</feature>
<dbReference type="InterPro" id="IPR036116">
    <property type="entry name" value="FN3_sf"/>
</dbReference>
<evidence type="ECO:0000256" key="4">
    <source>
        <dbReference type="ARBA" id="ARBA00022729"/>
    </source>
</evidence>
<dbReference type="PROSITE" id="PS50853">
    <property type="entry name" value="FN3"/>
    <property type="match status" value="2"/>
</dbReference>
<feature type="domain" description="Fibronectin type-III" evidence="15">
    <location>
        <begin position="246"/>
        <end position="345"/>
    </location>
</feature>
<comment type="catalytic activity">
    <reaction evidence="10">
        <text>O-phospho-L-tyrosyl-[protein] + H2O = L-tyrosyl-[protein] + phosphate</text>
        <dbReference type="Rhea" id="RHEA:10684"/>
        <dbReference type="Rhea" id="RHEA-COMP:10136"/>
        <dbReference type="Rhea" id="RHEA-COMP:20101"/>
        <dbReference type="ChEBI" id="CHEBI:15377"/>
        <dbReference type="ChEBI" id="CHEBI:43474"/>
        <dbReference type="ChEBI" id="CHEBI:46858"/>
        <dbReference type="ChEBI" id="CHEBI:61978"/>
        <dbReference type="EC" id="3.1.3.48"/>
    </reaction>
</comment>
<sequence length="1102" mass="122974">DVTMVPRAPYHKATSVSASTRVRILETVTRIACVQTTTIEMVTRARTVDRNTIRKPAGTAYETTSITATWNKPQTELQVDYKASLDDDSTTTWSTNLTASFDNRTPGTRYYLTVSTRRIQDPGYGTQTVSVTSESVAFYTKPAIPGKLLQNTYQGVNSTQHDGRDVTIQFDKSDGNVDSYTVNVTQEGTGSPISGTIRVTPTAVYATFTNLIPDKSYDVTMIANSNGIPSNPQTDKFRVEAEPAGEVSQLNVSDTGSRWIRVTWQKPGTPNGVIKGYTRPNTSDCDQDLTVITKTLAELDNMSHVLDVSITGLLPDVMYDVHVIAFNQKGSGIKTDRQAETKQEAAVNLVSLTATSSTLKELNVSWTPGLRTGPTRYNVTWEEETGIGSNQFTLINSTIVSDYDTRQYTITGLLNYWKYQVTVFASTTQGSSPEPNVTQARTLDSQPGQLETFNVSQPTNSAQHLNLTVACPEERRRNGPIRAIGYNSTVVNTGVRFSSFQEAGPSGSDNTDCSRSFVIKAGSFVAETEYQINVFAITRNYHGEISTDNVTLQARAPSLNRRIIEKPATDAARETSVTVNVCTCLVDDDQGEITSACLIVCRKSEDCKPEPPTSDNQVCETLPTWKMFQQKPSTRGYRPTPDDWHESSTFRDASRRRRSVLHRERRAAAEAAIPYTIGNDTDCGNKDQSVFCNGPLQPDTEYIIIAVACTRGGCAEYNLPSVIRTLAEPEDNTPVGAIVGGVIGAVVAVAVVIFAIFFVRRYQRSPGGHSPIIEEPHIMKKPVRKPIKLRDFDAHIARLHKDANLLFQEEFEDIQENSPKHFTQDFALMDANKVKNRYVNILPFDHTRVKLNSDDDEEFSDFVNANYIPGYSSPREYIATQGPITCTIDDFWRMIWEQKSSIIVMLSDLAEKGRPKVDLYWPTEVNSPVQYGDIIVELTANSTLNKCTIRNFKILMENQEERKVTQYFIPGWEDYGANLSPDDLLDFIKMVRQEARSTQGPITVHCSAGVGRTGTFIALDFLMQFVDDHDLDAEVDIYNLVLNMRHNRPHMVQSEKQYVFIHDALKLIIERKVRAMEEAENEGLYQNTGFQDNVYANQAFGQ</sequence>
<keyword evidence="17" id="KW-1185">Reference proteome</keyword>
<organism evidence="16 17">
    <name type="scientific">Batillaria attramentaria</name>
    <dbReference type="NCBI Taxonomy" id="370345"/>
    <lineage>
        <taxon>Eukaryota</taxon>
        <taxon>Metazoa</taxon>
        <taxon>Spiralia</taxon>
        <taxon>Lophotrochozoa</taxon>
        <taxon>Mollusca</taxon>
        <taxon>Gastropoda</taxon>
        <taxon>Caenogastropoda</taxon>
        <taxon>Sorbeoconcha</taxon>
        <taxon>Cerithioidea</taxon>
        <taxon>Batillariidae</taxon>
        <taxon>Batillaria</taxon>
    </lineage>
</organism>
<feature type="domain" description="Fibronectin type-III" evidence="15">
    <location>
        <begin position="348"/>
        <end position="445"/>
    </location>
</feature>
<feature type="non-terminal residue" evidence="16">
    <location>
        <position position="1"/>
    </location>
</feature>
<dbReference type="GO" id="GO:0016020">
    <property type="term" value="C:membrane"/>
    <property type="evidence" value="ECO:0007669"/>
    <property type="project" value="UniProtKB-SubCell"/>
</dbReference>
<evidence type="ECO:0000313" key="17">
    <source>
        <dbReference type="Proteomes" id="UP001519460"/>
    </source>
</evidence>
<keyword evidence="8 12" id="KW-0472">Membrane</keyword>
<dbReference type="AlphaFoldDB" id="A0ABD0J7V6"/>